<organism evidence="2 3">
    <name type="scientific">Caligus rogercresseyi</name>
    <name type="common">Sea louse</name>
    <dbReference type="NCBI Taxonomy" id="217165"/>
    <lineage>
        <taxon>Eukaryota</taxon>
        <taxon>Metazoa</taxon>
        <taxon>Ecdysozoa</taxon>
        <taxon>Arthropoda</taxon>
        <taxon>Crustacea</taxon>
        <taxon>Multicrustacea</taxon>
        <taxon>Hexanauplia</taxon>
        <taxon>Copepoda</taxon>
        <taxon>Siphonostomatoida</taxon>
        <taxon>Caligidae</taxon>
        <taxon>Caligus</taxon>
    </lineage>
</organism>
<reference evidence="3" key="1">
    <citation type="submission" date="2021-01" db="EMBL/GenBank/DDBJ databases">
        <title>Caligus Genome Assembly.</title>
        <authorList>
            <person name="Gallardo-Escarate C."/>
        </authorList>
    </citation>
    <scope>NUCLEOTIDE SEQUENCE [LARGE SCALE GENOMIC DNA]</scope>
</reference>
<keyword evidence="3" id="KW-1185">Reference proteome</keyword>
<feature type="compositionally biased region" description="Low complexity" evidence="1">
    <location>
        <begin position="46"/>
        <end position="58"/>
    </location>
</feature>
<protein>
    <submittedName>
        <fullName evidence="2">Uncharacterized protein</fullName>
    </submittedName>
</protein>
<dbReference type="Proteomes" id="UP000595437">
    <property type="component" value="Chromosome 7"/>
</dbReference>
<accession>A0A7T8HIB1</accession>
<dbReference type="AlphaFoldDB" id="A0A7T8HIB1"/>
<feature type="compositionally biased region" description="Acidic residues" evidence="1">
    <location>
        <begin position="30"/>
        <end position="45"/>
    </location>
</feature>
<feature type="region of interest" description="Disordered" evidence="1">
    <location>
        <begin position="1"/>
        <end position="72"/>
    </location>
</feature>
<evidence type="ECO:0000256" key="1">
    <source>
        <dbReference type="SAM" id="MobiDB-lite"/>
    </source>
</evidence>
<name>A0A7T8HIB1_CALRO</name>
<evidence type="ECO:0000313" key="2">
    <source>
        <dbReference type="EMBL" id="QQP50583.1"/>
    </source>
</evidence>
<gene>
    <name evidence="2" type="ORF">FKW44_011624</name>
</gene>
<evidence type="ECO:0000313" key="3">
    <source>
        <dbReference type="Proteomes" id="UP000595437"/>
    </source>
</evidence>
<sequence length="72" mass="7754">MNSTGGTGSMDLNGESSENERQSPESNIIVDEEETEEDDEIDVDGTENNNNNNNTTNTHKPGGFGNHLTVTV</sequence>
<proteinExistence type="predicted"/>
<dbReference type="EMBL" id="CP045896">
    <property type="protein sequence ID" value="QQP50583.1"/>
    <property type="molecule type" value="Genomic_DNA"/>
</dbReference>